<evidence type="ECO:0000256" key="7">
    <source>
        <dbReference type="SAM" id="Phobius"/>
    </source>
</evidence>
<keyword evidence="5 7" id="KW-1133">Transmembrane helix</keyword>
<name>A0A9W8GJ00_9FUNG</name>
<proteinExistence type="predicted"/>
<keyword evidence="2" id="KW-0813">Transport</keyword>
<dbReference type="PANTHER" id="PTHR21230:SF1">
    <property type="entry name" value="GOLGI SNAP RECEPTOR COMPLEX MEMBER 2"/>
    <property type="match status" value="1"/>
</dbReference>
<dbReference type="GO" id="GO:0005484">
    <property type="term" value="F:SNAP receptor activity"/>
    <property type="evidence" value="ECO:0007669"/>
    <property type="project" value="TreeGrafter"/>
</dbReference>
<sequence length="408" mass="45688">MTSEYNAAQRLLHKIKQSVSEFELNNSGGSTTVVEAAVAQDLQTLSKSITEYRILGRQESNERKRKTMLDRATAMADDHELLKRRFEKIKLRKTERETFTQGRGELLQGAAETAITVDEDAFWNRSERALDGYIMQGMASLDNLREQRGILEGTRRRLWNAGGTLGLSRSVIGYINRRTAQDKVFLVAGMFLTCRLNTHYSSEVLCIARFYGQCPNALNAHVSGLDDGELTIEWELTKDGTTIVQSTSLAMTNSEGSAMRRVLDKAETARIALSAMSIALQQSGDMLPTSIEFLLPPQPIMMSVLSGLAVLLFLASVQPIGLAGLVHWIVPQRVFQLLLYSLAALHAVEAVALFLVCCYVRRLPREYEMNWDAAMQYTVSTLVFGVFTGIVFMRQVMKPPEYVKKKVE</sequence>
<feature type="transmembrane region" description="Helical" evidence="7">
    <location>
        <begin position="337"/>
        <end position="362"/>
    </location>
</feature>
<dbReference type="GO" id="GO:0031201">
    <property type="term" value="C:SNARE complex"/>
    <property type="evidence" value="ECO:0007669"/>
    <property type="project" value="TreeGrafter"/>
</dbReference>
<dbReference type="GO" id="GO:0031902">
    <property type="term" value="C:late endosome membrane"/>
    <property type="evidence" value="ECO:0007669"/>
    <property type="project" value="TreeGrafter"/>
</dbReference>
<keyword evidence="4" id="KW-0653">Protein transport</keyword>
<dbReference type="GO" id="GO:0006888">
    <property type="term" value="P:endoplasmic reticulum to Golgi vesicle-mediated transport"/>
    <property type="evidence" value="ECO:0007669"/>
    <property type="project" value="TreeGrafter"/>
</dbReference>
<feature type="transmembrane region" description="Helical" evidence="7">
    <location>
        <begin position="374"/>
        <end position="396"/>
    </location>
</feature>
<organism evidence="8 9">
    <name type="scientific">Coemansia spiralis</name>
    <dbReference type="NCBI Taxonomy" id="417178"/>
    <lineage>
        <taxon>Eukaryota</taxon>
        <taxon>Fungi</taxon>
        <taxon>Fungi incertae sedis</taxon>
        <taxon>Zoopagomycota</taxon>
        <taxon>Kickxellomycotina</taxon>
        <taxon>Kickxellomycetes</taxon>
        <taxon>Kickxellales</taxon>
        <taxon>Kickxellaceae</taxon>
        <taxon>Coemansia</taxon>
    </lineage>
</organism>
<dbReference type="PANTHER" id="PTHR21230">
    <property type="entry name" value="VESICLE TRANSPORT V-SNARE PROTEIN VTI1-RELATED"/>
    <property type="match status" value="1"/>
</dbReference>
<dbReference type="Pfam" id="PF12352">
    <property type="entry name" value="V-SNARE_C"/>
    <property type="match status" value="1"/>
</dbReference>
<dbReference type="Gene3D" id="1.20.5.110">
    <property type="match status" value="1"/>
</dbReference>
<evidence type="ECO:0000256" key="2">
    <source>
        <dbReference type="ARBA" id="ARBA00022448"/>
    </source>
</evidence>
<dbReference type="GO" id="GO:0005794">
    <property type="term" value="C:Golgi apparatus"/>
    <property type="evidence" value="ECO:0007669"/>
    <property type="project" value="TreeGrafter"/>
</dbReference>
<comment type="subcellular location">
    <subcellularLocation>
        <location evidence="1">Membrane</location>
        <topology evidence="1">Single-pass type IV membrane protein</topology>
    </subcellularLocation>
</comment>
<evidence type="ECO:0000313" key="9">
    <source>
        <dbReference type="Proteomes" id="UP001151516"/>
    </source>
</evidence>
<dbReference type="GO" id="GO:0015031">
    <property type="term" value="P:protein transport"/>
    <property type="evidence" value="ECO:0007669"/>
    <property type="project" value="UniProtKB-KW"/>
</dbReference>
<protein>
    <submittedName>
        <fullName evidence="8">Protein transport protein bos1</fullName>
    </submittedName>
</protein>
<keyword evidence="3 7" id="KW-0812">Transmembrane</keyword>
<evidence type="ECO:0000256" key="4">
    <source>
        <dbReference type="ARBA" id="ARBA00022927"/>
    </source>
</evidence>
<feature type="transmembrane region" description="Helical" evidence="7">
    <location>
        <begin position="300"/>
        <end position="330"/>
    </location>
</feature>
<dbReference type="EMBL" id="JANBTX010000085">
    <property type="protein sequence ID" value="KAJ2687047.1"/>
    <property type="molecule type" value="Genomic_DNA"/>
</dbReference>
<dbReference type="OrthoDB" id="158360at2759"/>
<dbReference type="GO" id="GO:0012507">
    <property type="term" value="C:ER to Golgi transport vesicle membrane"/>
    <property type="evidence" value="ECO:0007669"/>
    <property type="project" value="TreeGrafter"/>
</dbReference>
<keyword evidence="9" id="KW-1185">Reference proteome</keyword>
<dbReference type="AlphaFoldDB" id="A0A9W8GJ00"/>
<dbReference type="GO" id="GO:0005789">
    <property type="term" value="C:endoplasmic reticulum membrane"/>
    <property type="evidence" value="ECO:0007669"/>
    <property type="project" value="TreeGrafter"/>
</dbReference>
<dbReference type="GO" id="GO:0006906">
    <property type="term" value="P:vesicle fusion"/>
    <property type="evidence" value="ECO:0007669"/>
    <property type="project" value="TreeGrafter"/>
</dbReference>
<dbReference type="Proteomes" id="UP001151516">
    <property type="component" value="Unassembled WGS sequence"/>
</dbReference>
<evidence type="ECO:0000256" key="1">
    <source>
        <dbReference type="ARBA" id="ARBA00004211"/>
    </source>
</evidence>
<accession>A0A9W8GJ00</accession>
<comment type="caution">
    <text evidence="8">The sequence shown here is derived from an EMBL/GenBank/DDBJ whole genome shotgun (WGS) entry which is preliminary data.</text>
</comment>
<evidence type="ECO:0000256" key="3">
    <source>
        <dbReference type="ARBA" id="ARBA00022692"/>
    </source>
</evidence>
<evidence type="ECO:0000256" key="6">
    <source>
        <dbReference type="ARBA" id="ARBA00023136"/>
    </source>
</evidence>
<dbReference type="CDD" id="cd15863">
    <property type="entry name" value="SNARE_GS27"/>
    <property type="match status" value="1"/>
</dbReference>
<dbReference type="GO" id="GO:0000149">
    <property type="term" value="F:SNARE binding"/>
    <property type="evidence" value="ECO:0007669"/>
    <property type="project" value="TreeGrafter"/>
</dbReference>
<evidence type="ECO:0000313" key="8">
    <source>
        <dbReference type="EMBL" id="KAJ2687047.1"/>
    </source>
</evidence>
<evidence type="ECO:0000256" key="5">
    <source>
        <dbReference type="ARBA" id="ARBA00022989"/>
    </source>
</evidence>
<keyword evidence="6 7" id="KW-0472">Membrane</keyword>
<gene>
    <name evidence="8" type="primary">BOS1</name>
    <name evidence="8" type="ORF">IWW39_003218</name>
</gene>
<reference evidence="8" key="1">
    <citation type="submission" date="2022-07" db="EMBL/GenBank/DDBJ databases">
        <title>Phylogenomic reconstructions and comparative analyses of Kickxellomycotina fungi.</title>
        <authorList>
            <person name="Reynolds N.K."/>
            <person name="Stajich J.E."/>
            <person name="Barry K."/>
            <person name="Grigoriev I.V."/>
            <person name="Crous P."/>
            <person name="Smith M.E."/>
        </authorList>
    </citation>
    <scope>NUCLEOTIDE SEQUENCE</scope>
    <source>
        <strain evidence="8">CBS 109367</strain>
    </source>
</reference>